<reference evidence="1" key="1">
    <citation type="submission" date="2021-09" db="EMBL/GenBank/DDBJ databases">
        <title>Comparative genomics of Edwardsiella genus reveals species-based diversity.</title>
        <authorList>
            <person name="Tekedar H.C."/>
            <person name="Kumru S."/>
            <person name="Waldbieser G.C."/>
            <person name="Reichley S.R."/>
            <person name="Lawrence M.L."/>
            <person name="Griffin M.J."/>
        </authorList>
    </citation>
    <scope>NUCLEOTIDE SEQUENCE</scope>
    <source>
        <strain evidence="1">ATCC 15947</strain>
    </source>
</reference>
<organism evidence="1 2">
    <name type="scientific">Edwardsiella tarda ATCC 15947 = NBRC 105688</name>
    <dbReference type="NCBI Taxonomy" id="667121"/>
    <lineage>
        <taxon>Bacteria</taxon>
        <taxon>Pseudomonadati</taxon>
        <taxon>Pseudomonadota</taxon>
        <taxon>Gammaproteobacteria</taxon>
        <taxon>Enterobacterales</taxon>
        <taxon>Hafniaceae</taxon>
        <taxon>Edwardsiella</taxon>
    </lineage>
</organism>
<proteinExistence type="predicted"/>
<dbReference type="EMBL" id="CP084506">
    <property type="protein sequence ID" value="UCQ00306.1"/>
    <property type="molecule type" value="Genomic_DNA"/>
</dbReference>
<sequence>MSDSLLPPSAGEFMRCIERAETGIEQIPVPLNTLWDPDHCPAPLLPYLAWARSVNRWDKNWPEQTKRAVIRASWKIHRHKGTIYALRQAVEPFGYLLKVNEWWQTGGPRGTFSLEIGIQEQGITDETRRELERLIDDAKPRSRHLTGIALSLQSTGTITIGAGHFYGDTLTVYPYLPEVITAGGNSNTGAIVHLIDTMELYHGE</sequence>
<name>A0AC61TI10_EDWTA</name>
<keyword evidence="2" id="KW-1185">Reference proteome</keyword>
<evidence type="ECO:0000313" key="2">
    <source>
        <dbReference type="Proteomes" id="UP000245918"/>
    </source>
</evidence>
<gene>
    <name evidence="1" type="ORF">DCL27_00385</name>
</gene>
<dbReference type="Proteomes" id="UP000245918">
    <property type="component" value="Chromosome"/>
</dbReference>
<protein>
    <submittedName>
        <fullName evidence="1">Phage tail protein I</fullName>
    </submittedName>
</protein>
<accession>A0AC61TI10</accession>
<evidence type="ECO:0000313" key="1">
    <source>
        <dbReference type="EMBL" id="UCQ00306.1"/>
    </source>
</evidence>